<feature type="compositionally biased region" description="Basic residues" evidence="1">
    <location>
        <begin position="172"/>
        <end position="190"/>
    </location>
</feature>
<dbReference type="Proteomes" id="UP000783871">
    <property type="component" value="Unassembled WGS sequence"/>
</dbReference>
<evidence type="ECO:0000313" key="4">
    <source>
        <dbReference type="Proteomes" id="UP000783871"/>
    </source>
</evidence>
<dbReference type="EMBL" id="JAATEO010000007">
    <property type="protein sequence ID" value="NJP32081.1"/>
    <property type="molecule type" value="Genomic_DNA"/>
</dbReference>
<feature type="transmembrane region" description="Helical" evidence="2">
    <location>
        <begin position="76"/>
        <end position="93"/>
    </location>
</feature>
<reference evidence="3 4" key="1">
    <citation type="submission" date="2020-03" db="EMBL/GenBank/DDBJ databases">
        <title>WGS of actinomycetes isolated from Thailand.</title>
        <authorList>
            <person name="Thawai C."/>
        </authorList>
    </citation>
    <scope>NUCLEOTIDE SEQUENCE [LARGE SCALE GENOMIC DNA]</scope>
    <source>
        <strain evidence="3 4">HSS6-12</strain>
    </source>
</reference>
<keyword evidence="2" id="KW-0472">Membrane</keyword>
<accession>A0ABX0Z2P3</accession>
<proteinExistence type="predicted"/>
<organism evidence="3 4">
    <name type="scientific">Micromonospora thermarum</name>
    <dbReference type="NCBI Taxonomy" id="2720024"/>
    <lineage>
        <taxon>Bacteria</taxon>
        <taxon>Bacillati</taxon>
        <taxon>Actinomycetota</taxon>
        <taxon>Actinomycetes</taxon>
        <taxon>Micromonosporales</taxon>
        <taxon>Micromonosporaceae</taxon>
        <taxon>Micromonospora</taxon>
    </lineage>
</organism>
<comment type="caution">
    <text evidence="3">The sequence shown here is derived from an EMBL/GenBank/DDBJ whole genome shotgun (WGS) entry which is preliminary data.</text>
</comment>
<evidence type="ECO:0000256" key="1">
    <source>
        <dbReference type="SAM" id="MobiDB-lite"/>
    </source>
</evidence>
<feature type="compositionally biased region" description="Basic and acidic residues" evidence="1">
    <location>
        <begin position="148"/>
        <end position="171"/>
    </location>
</feature>
<gene>
    <name evidence="3" type="ORF">HCJ94_08850</name>
</gene>
<feature type="region of interest" description="Disordered" evidence="1">
    <location>
        <begin position="130"/>
        <end position="206"/>
    </location>
</feature>
<feature type="transmembrane region" description="Helical" evidence="2">
    <location>
        <begin position="40"/>
        <end position="64"/>
    </location>
</feature>
<evidence type="ECO:0000313" key="3">
    <source>
        <dbReference type="EMBL" id="NJP32081.1"/>
    </source>
</evidence>
<sequence length="206" mass="23644">MTATLRLLRFVIRYEIGVWRSLYRWVFRRPEKLGAGDQTFSYVGAVTTLMWIFIILSAVEIPIFELMLPWETVRKVALGLGIYGLLWMFGLLASNKVHPHVVGDAGLRVRQSVTLDLTIPWASIETVRVNRRSMPPEGQPGRARRRRRDGEPRHGQPDERRRAAPRADRGARARVPRPRRHRAPLPRRRPGGADRGGARPPRHPPH</sequence>
<keyword evidence="2" id="KW-1133">Transmembrane helix</keyword>
<protein>
    <recommendedName>
        <fullName evidence="5">Integral membrane protein</fullName>
    </recommendedName>
</protein>
<dbReference type="RefSeq" id="WP_168000474.1">
    <property type="nucleotide sequence ID" value="NZ_JAATEO010000007.1"/>
</dbReference>
<keyword evidence="4" id="KW-1185">Reference proteome</keyword>
<name>A0ABX0Z2P3_9ACTN</name>
<keyword evidence="2" id="KW-0812">Transmembrane</keyword>
<evidence type="ECO:0008006" key="5">
    <source>
        <dbReference type="Google" id="ProtNLM"/>
    </source>
</evidence>
<evidence type="ECO:0000256" key="2">
    <source>
        <dbReference type="SAM" id="Phobius"/>
    </source>
</evidence>